<name>A0ABS8RHX9_DATST</name>
<accession>A0ABS8RHX9</accession>
<sequence>MLHAPASSRHSLHIMVFFWSVVHFVSIVVSSYCLPTVLGKLQAMLECFLAGRETNVQTAANVPQTTSTYSDSQNHVIGHRIVVPRCAPLPNAQLEDRNIDSQCGSPLRQQNSQLNKDVFAIS</sequence>
<comment type="caution">
    <text evidence="2">The sequence shown here is derived from an EMBL/GenBank/DDBJ whole genome shotgun (WGS) entry which is preliminary data.</text>
</comment>
<evidence type="ECO:0000256" key="1">
    <source>
        <dbReference type="SAM" id="Phobius"/>
    </source>
</evidence>
<feature type="transmembrane region" description="Helical" evidence="1">
    <location>
        <begin position="12"/>
        <end position="34"/>
    </location>
</feature>
<reference evidence="2 3" key="1">
    <citation type="journal article" date="2021" name="BMC Genomics">
        <title>Datura genome reveals duplications of psychoactive alkaloid biosynthetic genes and high mutation rate following tissue culture.</title>
        <authorList>
            <person name="Rajewski A."/>
            <person name="Carter-House D."/>
            <person name="Stajich J."/>
            <person name="Litt A."/>
        </authorList>
    </citation>
    <scope>NUCLEOTIDE SEQUENCE [LARGE SCALE GENOMIC DNA]</scope>
    <source>
        <strain evidence="2">AR-01</strain>
    </source>
</reference>
<keyword evidence="1" id="KW-0472">Membrane</keyword>
<gene>
    <name evidence="2" type="ORF">HAX54_007744</name>
</gene>
<evidence type="ECO:0000313" key="3">
    <source>
        <dbReference type="Proteomes" id="UP000823775"/>
    </source>
</evidence>
<evidence type="ECO:0000313" key="2">
    <source>
        <dbReference type="EMBL" id="MCD7446432.1"/>
    </source>
</evidence>
<keyword evidence="1" id="KW-1133">Transmembrane helix</keyword>
<keyword evidence="3" id="KW-1185">Reference proteome</keyword>
<proteinExistence type="predicted"/>
<keyword evidence="1" id="KW-0812">Transmembrane</keyword>
<dbReference type="EMBL" id="JACEIK010000014">
    <property type="protein sequence ID" value="MCD7446432.1"/>
    <property type="molecule type" value="Genomic_DNA"/>
</dbReference>
<protein>
    <recommendedName>
        <fullName evidence="4">Secreted protein</fullName>
    </recommendedName>
</protein>
<dbReference type="Proteomes" id="UP000823775">
    <property type="component" value="Unassembled WGS sequence"/>
</dbReference>
<evidence type="ECO:0008006" key="4">
    <source>
        <dbReference type="Google" id="ProtNLM"/>
    </source>
</evidence>
<organism evidence="2 3">
    <name type="scientific">Datura stramonium</name>
    <name type="common">Jimsonweed</name>
    <name type="synonym">Common thornapple</name>
    <dbReference type="NCBI Taxonomy" id="4076"/>
    <lineage>
        <taxon>Eukaryota</taxon>
        <taxon>Viridiplantae</taxon>
        <taxon>Streptophyta</taxon>
        <taxon>Embryophyta</taxon>
        <taxon>Tracheophyta</taxon>
        <taxon>Spermatophyta</taxon>
        <taxon>Magnoliopsida</taxon>
        <taxon>eudicotyledons</taxon>
        <taxon>Gunneridae</taxon>
        <taxon>Pentapetalae</taxon>
        <taxon>asterids</taxon>
        <taxon>lamiids</taxon>
        <taxon>Solanales</taxon>
        <taxon>Solanaceae</taxon>
        <taxon>Solanoideae</taxon>
        <taxon>Datureae</taxon>
        <taxon>Datura</taxon>
    </lineage>
</organism>